<dbReference type="InterPro" id="IPR036388">
    <property type="entry name" value="WH-like_DNA-bd_sf"/>
</dbReference>
<evidence type="ECO:0008006" key="3">
    <source>
        <dbReference type="Google" id="ProtNLM"/>
    </source>
</evidence>
<dbReference type="EMBL" id="BAABRP010000011">
    <property type="protein sequence ID" value="GAA5513939.1"/>
    <property type="molecule type" value="Genomic_DNA"/>
</dbReference>
<evidence type="ECO:0000313" key="1">
    <source>
        <dbReference type="EMBL" id="GAA5513939.1"/>
    </source>
</evidence>
<dbReference type="SUPFAM" id="SSF48452">
    <property type="entry name" value="TPR-like"/>
    <property type="match status" value="1"/>
</dbReference>
<evidence type="ECO:0000313" key="2">
    <source>
        <dbReference type="Proteomes" id="UP001401887"/>
    </source>
</evidence>
<dbReference type="InterPro" id="IPR011990">
    <property type="entry name" value="TPR-like_helical_dom_sf"/>
</dbReference>
<sequence>MTFPELLAHIGTLLAAQEWQAASLHVRRAAQEVTSRAGGKQLREVVLSHLPPQQRGAGEWPHALAWTAYRSGDLTLLGEVLDALPGGFPAFEAFRASLKPDWAVTRDWAAQARLDGADRAVAARFHACALAALDDPAWPAAFEEARQASGRRDRGLLHLELACHLINVKQEAAARDALARAVPDLRGDPWAQTLVQANLGISCLRLGDLGAAERALREAVRWGEHPEGRASLSAAWQGLGGLYLQQGQLARAAHAYSEAHRKAEFWGDRRMALRAQANVHRLRGELDEALSLLHDALAYEEALEGQPHPLYADLAALRLLAGDPAGARACLAQVRAETIKDTWRAQVVRAELRRRAGEGDVLAELQDLDLNHTWTRQEAWAFPELFAPLGLPGQPPPWTATVTTDGPVRLSMNGVDVPLPPTRPEASLLAFLLLHGGQASVERVLEGVTLPGTTPRRQRQALSKVVAALREVLAWPGAVQSGGSLLTLSKEVEWTLVTPPPGRTDTFCEGLLDEWVVQWRNDSI</sequence>
<gene>
    <name evidence="1" type="ORF">Dcar01_02688</name>
</gene>
<proteinExistence type="predicted"/>
<dbReference type="Gene3D" id="1.10.10.10">
    <property type="entry name" value="Winged helix-like DNA-binding domain superfamily/Winged helix DNA-binding domain"/>
    <property type="match status" value="1"/>
</dbReference>
<keyword evidence="2" id="KW-1185">Reference proteome</keyword>
<dbReference type="InterPro" id="IPR019734">
    <property type="entry name" value="TPR_rpt"/>
</dbReference>
<protein>
    <recommendedName>
        <fullName evidence="3">Tetratricopeptide repeat protein</fullName>
    </recommendedName>
</protein>
<reference evidence="1 2" key="1">
    <citation type="submission" date="2024-02" db="EMBL/GenBank/DDBJ databases">
        <title>Deinococcus carri NBRC 110142.</title>
        <authorList>
            <person name="Ichikawa N."/>
            <person name="Katano-Makiyama Y."/>
            <person name="Hidaka K."/>
        </authorList>
    </citation>
    <scope>NUCLEOTIDE SEQUENCE [LARGE SCALE GENOMIC DNA]</scope>
    <source>
        <strain evidence="1 2">NBRC 110142</strain>
    </source>
</reference>
<dbReference type="Gene3D" id="1.25.40.10">
    <property type="entry name" value="Tetratricopeptide repeat domain"/>
    <property type="match status" value="1"/>
</dbReference>
<dbReference type="Proteomes" id="UP001401887">
    <property type="component" value="Unassembled WGS sequence"/>
</dbReference>
<comment type="caution">
    <text evidence="1">The sequence shown here is derived from an EMBL/GenBank/DDBJ whole genome shotgun (WGS) entry which is preliminary data.</text>
</comment>
<dbReference type="RefSeq" id="WP_345466029.1">
    <property type="nucleotide sequence ID" value="NZ_BAABRP010000011.1"/>
</dbReference>
<accession>A0ABP9W9B7</accession>
<dbReference type="SMART" id="SM00028">
    <property type="entry name" value="TPR"/>
    <property type="match status" value="3"/>
</dbReference>
<name>A0ABP9W9B7_9DEIO</name>
<organism evidence="1 2">
    <name type="scientific">Deinococcus carri</name>
    <dbReference type="NCBI Taxonomy" id="1211323"/>
    <lineage>
        <taxon>Bacteria</taxon>
        <taxon>Thermotogati</taxon>
        <taxon>Deinococcota</taxon>
        <taxon>Deinococci</taxon>
        <taxon>Deinococcales</taxon>
        <taxon>Deinococcaceae</taxon>
        <taxon>Deinococcus</taxon>
    </lineage>
</organism>